<keyword evidence="7 9" id="KW-0472">Membrane</keyword>
<dbReference type="EMBL" id="LR824023">
    <property type="protein sequence ID" value="CAD0203928.1"/>
    <property type="molecule type" value="Genomic_DNA"/>
</dbReference>
<evidence type="ECO:0000313" key="12">
    <source>
        <dbReference type="Proteomes" id="UP001154114"/>
    </source>
</evidence>
<dbReference type="GO" id="GO:0031902">
    <property type="term" value="C:late endosome membrane"/>
    <property type="evidence" value="ECO:0007669"/>
    <property type="project" value="UniProtKB-SubCell"/>
</dbReference>
<dbReference type="GO" id="GO:0008270">
    <property type="term" value="F:zinc ion binding"/>
    <property type="evidence" value="ECO:0007669"/>
    <property type="project" value="TreeGrafter"/>
</dbReference>
<dbReference type="InterPro" id="IPR006629">
    <property type="entry name" value="LITAF"/>
</dbReference>
<evidence type="ECO:0000256" key="7">
    <source>
        <dbReference type="ARBA" id="ARBA00023136"/>
    </source>
</evidence>
<dbReference type="PANTHER" id="PTHR23292:SF14">
    <property type="entry name" value="FI16615P1-RELATED"/>
    <property type="match status" value="1"/>
</dbReference>
<protein>
    <recommendedName>
        <fullName evidence="10">LITAF domain-containing protein</fullName>
    </recommendedName>
</protein>
<evidence type="ECO:0000256" key="6">
    <source>
        <dbReference type="ARBA" id="ARBA00022833"/>
    </source>
</evidence>
<feature type="compositionally biased region" description="Low complexity" evidence="8">
    <location>
        <begin position="1"/>
        <end position="20"/>
    </location>
</feature>
<organism evidence="11 12">
    <name type="scientific">Chrysodeixis includens</name>
    <name type="common">Soybean looper</name>
    <name type="synonym">Pseudoplusia includens</name>
    <dbReference type="NCBI Taxonomy" id="689277"/>
    <lineage>
        <taxon>Eukaryota</taxon>
        <taxon>Metazoa</taxon>
        <taxon>Ecdysozoa</taxon>
        <taxon>Arthropoda</taxon>
        <taxon>Hexapoda</taxon>
        <taxon>Insecta</taxon>
        <taxon>Pterygota</taxon>
        <taxon>Neoptera</taxon>
        <taxon>Endopterygota</taxon>
        <taxon>Lepidoptera</taxon>
        <taxon>Glossata</taxon>
        <taxon>Ditrysia</taxon>
        <taxon>Noctuoidea</taxon>
        <taxon>Noctuidae</taxon>
        <taxon>Plusiinae</taxon>
        <taxon>Chrysodeixis</taxon>
    </lineage>
</organism>
<dbReference type="Proteomes" id="UP001154114">
    <property type="component" value="Chromosome 20"/>
</dbReference>
<accession>A0A9N8KX97</accession>
<feature type="transmembrane region" description="Helical" evidence="9">
    <location>
        <begin position="153"/>
        <end position="176"/>
    </location>
</feature>
<evidence type="ECO:0000256" key="8">
    <source>
        <dbReference type="SAM" id="MobiDB-lite"/>
    </source>
</evidence>
<keyword evidence="9" id="KW-1133">Transmembrane helix</keyword>
<evidence type="ECO:0000256" key="1">
    <source>
        <dbReference type="ARBA" id="ARBA00004414"/>
    </source>
</evidence>
<dbReference type="GO" id="GO:0005765">
    <property type="term" value="C:lysosomal membrane"/>
    <property type="evidence" value="ECO:0007669"/>
    <property type="project" value="UniProtKB-SubCell"/>
</dbReference>
<keyword evidence="12" id="KW-1185">Reference proteome</keyword>
<comment type="similarity">
    <text evidence="4">Belongs to the CDIP1/LITAF family.</text>
</comment>
<dbReference type="PANTHER" id="PTHR23292">
    <property type="entry name" value="LIPOPOLYSACCHARIDE-INDUCED TUMOR NECROSIS FACTOR-ALPHA FACTOR"/>
    <property type="match status" value="1"/>
</dbReference>
<dbReference type="OrthoDB" id="5599753at2759"/>
<evidence type="ECO:0000313" key="11">
    <source>
        <dbReference type="EMBL" id="CAD0203928.1"/>
    </source>
</evidence>
<gene>
    <name evidence="11" type="ORF">CINC_LOCUS6239</name>
</gene>
<reference evidence="11" key="1">
    <citation type="submission" date="2021-12" db="EMBL/GenBank/DDBJ databases">
        <authorList>
            <person name="King R."/>
        </authorList>
    </citation>
    <scope>NUCLEOTIDE SEQUENCE</scope>
</reference>
<dbReference type="AlphaFoldDB" id="A0A9N8KX97"/>
<dbReference type="InterPro" id="IPR037519">
    <property type="entry name" value="LITAF_fam"/>
</dbReference>
<evidence type="ECO:0000256" key="2">
    <source>
        <dbReference type="ARBA" id="ARBA00004481"/>
    </source>
</evidence>
<evidence type="ECO:0000256" key="4">
    <source>
        <dbReference type="ARBA" id="ARBA00005975"/>
    </source>
</evidence>
<feature type="compositionally biased region" description="Polar residues" evidence="8">
    <location>
        <begin position="39"/>
        <end position="50"/>
    </location>
</feature>
<feature type="compositionally biased region" description="Polar residues" evidence="8">
    <location>
        <begin position="22"/>
        <end position="31"/>
    </location>
</feature>
<sequence>MDMNSSVNPAESVSSSAVPATQAESDSSSKAPVTKSKSDSSSEVPTTQDESVSRAEVLATQSESVPTLEVTATQPEYVSATAVLAIQSETVTFHREPPPPYDSLDGVVRNQPIVQTIIVQPTLKNVPMYYVCHKCEQRVLTIVKYESTKKTHMLAGFVFGFTLWCSLCCLAAIPYLMKTFKKAHHYCPNCDSYLGAYSKM</sequence>
<evidence type="ECO:0000259" key="10">
    <source>
        <dbReference type="SMART" id="SM00714"/>
    </source>
</evidence>
<evidence type="ECO:0000256" key="3">
    <source>
        <dbReference type="ARBA" id="ARBA00004630"/>
    </source>
</evidence>
<evidence type="ECO:0000256" key="9">
    <source>
        <dbReference type="SAM" id="Phobius"/>
    </source>
</evidence>
<keyword evidence="9" id="KW-0812">Transmembrane</keyword>
<feature type="region of interest" description="Disordered" evidence="8">
    <location>
        <begin position="1"/>
        <end position="67"/>
    </location>
</feature>
<dbReference type="SMART" id="SM00714">
    <property type="entry name" value="LITAF"/>
    <property type="match status" value="1"/>
</dbReference>
<keyword evidence="5" id="KW-0479">Metal-binding</keyword>
<feature type="domain" description="LITAF" evidence="10">
    <location>
        <begin position="127"/>
        <end position="199"/>
    </location>
</feature>
<name>A0A9N8KX97_CHRIL</name>
<keyword evidence="6" id="KW-0862">Zinc</keyword>
<evidence type="ECO:0000256" key="5">
    <source>
        <dbReference type="ARBA" id="ARBA00022723"/>
    </source>
</evidence>
<proteinExistence type="inferred from homology"/>
<comment type="subcellular location">
    <subcellularLocation>
        <location evidence="2">Endosome membrane</location>
        <topology evidence="2">Peripheral membrane protein</topology>
    </subcellularLocation>
    <subcellularLocation>
        <location evidence="1">Late endosome membrane</location>
    </subcellularLocation>
    <subcellularLocation>
        <location evidence="3">Lysosome membrane</location>
        <topology evidence="3">Peripheral membrane protein</topology>
        <orientation evidence="3">Cytoplasmic side</orientation>
    </subcellularLocation>
</comment>
<dbReference type="Pfam" id="PF10601">
    <property type="entry name" value="zf-LITAF-like"/>
    <property type="match status" value="1"/>
</dbReference>